<evidence type="ECO:0000313" key="2">
    <source>
        <dbReference type="Proteomes" id="UP001152531"/>
    </source>
</evidence>
<dbReference type="Proteomes" id="UP001152531">
    <property type="component" value="Unassembled WGS sequence"/>
</dbReference>
<reference evidence="1" key="1">
    <citation type="submission" date="2022-06" db="EMBL/GenBank/DDBJ databases">
        <authorList>
            <person name="Legras J.-L."/>
            <person name="Devillers H."/>
            <person name="Grondin C."/>
        </authorList>
    </citation>
    <scope>NUCLEOTIDE SEQUENCE</scope>
    <source>
        <strain evidence="1">CLIB 1444</strain>
    </source>
</reference>
<sequence length="579" mass="61149">MKISTLSTLAVLSGIARGDDDFFRLNFGIHRGSNKFDMSPNAKPKFVKRNGFLMEMTNEQTFYLTELEMGSNGDKVGVLVDTGSSDLWVMSHDVACFDVSGSSSSKRSLYQSGLSETIGGISVRDLEERELGIHVGNIKVDSLNETPMPSKTNVKGKDFSGEILSALGISASDAPVINPDSGSGSDFGDSANTCTSYGSFATANSDSFQTNSSASSFQIQYADGTEADGFWAHDDVKIGNTTVNSLSFAVVNETSSNVGVLGIGLPGLETTYSSDTGGRRYQYENLPIKLRNQGVIQKAAYSLYLGDTNSETGTILFGAVDHAKYSGDLVSLPVVNSLESWGYEDPIRLEINVNDIKLNTSGSSTESVTSNGYAALLDTGSTLSYFPQSLLIKLGSMLDLDYSSSLGAYIIDCNVKDDIALTFDFSGVSISVPLKDYVLSASRSTCYFGILPQDSSSDYILLGDNFLRNAYVVYDLDDYTISLAQVKHTDDEDIEQIRSSIPGAKTASGAATSAFTGGSESTATSGISVGGGSSSSSSSGSSSGSSGDSDAESGASFISISPKILFMTFGLLMVSMISL</sequence>
<name>A0ACA9YC06_9ASCO</name>
<accession>A0ACA9YC06</accession>
<protein>
    <submittedName>
        <fullName evidence="1">Aspartic proteinase 3</fullName>
    </submittedName>
</protein>
<evidence type="ECO:0000313" key="1">
    <source>
        <dbReference type="EMBL" id="CAH6722599.1"/>
    </source>
</evidence>
<gene>
    <name evidence="1" type="ORF">CLIB1444_10S02102</name>
</gene>
<comment type="caution">
    <text evidence="1">The sequence shown here is derived from an EMBL/GenBank/DDBJ whole genome shotgun (WGS) entry which is preliminary data.</text>
</comment>
<organism evidence="1 2">
    <name type="scientific">[Candida] jaroonii</name>
    <dbReference type="NCBI Taxonomy" id="467808"/>
    <lineage>
        <taxon>Eukaryota</taxon>
        <taxon>Fungi</taxon>
        <taxon>Dikarya</taxon>
        <taxon>Ascomycota</taxon>
        <taxon>Saccharomycotina</taxon>
        <taxon>Pichiomycetes</taxon>
        <taxon>Debaryomycetaceae</taxon>
        <taxon>Yamadazyma</taxon>
    </lineage>
</organism>
<dbReference type="EMBL" id="CALSDN010000010">
    <property type="protein sequence ID" value="CAH6722599.1"/>
    <property type="molecule type" value="Genomic_DNA"/>
</dbReference>
<keyword evidence="2" id="KW-1185">Reference proteome</keyword>
<proteinExistence type="predicted"/>